<dbReference type="EMBL" id="JADIKD010000005">
    <property type="protein sequence ID" value="MFK2915992.1"/>
    <property type="molecule type" value="Genomic_DNA"/>
</dbReference>
<reference evidence="2 3" key="1">
    <citation type="submission" date="2020-10" db="EMBL/GenBank/DDBJ databases">
        <title>Phylogeny of dyella-like bacteria.</title>
        <authorList>
            <person name="Fu J."/>
        </authorList>
    </citation>
    <scope>NUCLEOTIDE SEQUENCE [LARGE SCALE GENOMIC DNA]</scope>
    <source>
        <strain evidence="2 3">BB4</strain>
    </source>
</reference>
<dbReference type="Proteomes" id="UP001620408">
    <property type="component" value="Unassembled WGS sequence"/>
</dbReference>
<name>A0ABW8K331_9GAMM</name>
<sequence length="90" mass="9740">MRRSLLLVLLSVSVAAHASGTLRIGSQVLVVGDSVSRAMQLLGAPGFKEPIENDKGAYVGERWQYQRDDGHVVTITVIHGKVGSIEDRAR</sequence>
<comment type="caution">
    <text evidence="2">The sequence shown here is derived from an EMBL/GenBank/DDBJ whole genome shotgun (WGS) entry which is preliminary data.</text>
</comment>
<accession>A0ABW8K331</accession>
<feature type="chain" id="PRO_5045774064" evidence="1">
    <location>
        <begin position="19"/>
        <end position="90"/>
    </location>
</feature>
<evidence type="ECO:0000256" key="1">
    <source>
        <dbReference type="SAM" id="SignalP"/>
    </source>
</evidence>
<protein>
    <submittedName>
        <fullName evidence="2">DUF2845 domain-containing protein</fullName>
    </submittedName>
</protein>
<dbReference type="RefSeq" id="WP_379987628.1">
    <property type="nucleotide sequence ID" value="NZ_JADIKD010000005.1"/>
</dbReference>
<keyword evidence="1" id="KW-0732">Signal</keyword>
<keyword evidence="3" id="KW-1185">Reference proteome</keyword>
<proteinExistence type="predicted"/>
<evidence type="ECO:0000313" key="3">
    <source>
        <dbReference type="Proteomes" id="UP001620408"/>
    </source>
</evidence>
<gene>
    <name evidence="2" type="ORF">ISS97_01845</name>
</gene>
<organism evidence="2 3">
    <name type="scientific">Dyella koreensis</name>
    <dbReference type="NCBI Taxonomy" id="311235"/>
    <lineage>
        <taxon>Bacteria</taxon>
        <taxon>Pseudomonadati</taxon>
        <taxon>Pseudomonadota</taxon>
        <taxon>Gammaproteobacteria</taxon>
        <taxon>Lysobacterales</taxon>
        <taxon>Rhodanobacteraceae</taxon>
        <taxon>Dyella</taxon>
    </lineage>
</organism>
<feature type="signal peptide" evidence="1">
    <location>
        <begin position="1"/>
        <end position="18"/>
    </location>
</feature>
<evidence type="ECO:0000313" key="2">
    <source>
        <dbReference type="EMBL" id="MFK2915992.1"/>
    </source>
</evidence>